<gene>
    <name evidence="6" type="ORF">PECAL_2P23270</name>
</gene>
<dbReference type="InterPro" id="IPR013083">
    <property type="entry name" value="Znf_RING/FYVE/PHD"/>
</dbReference>
<dbReference type="AlphaFoldDB" id="A0A8J2SLC9"/>
<dbReference type="PROSITE" id="PS50865">
    <property type="entry name" value="ZF_MYND_2"/>
    <property type="match status" value="1"/>
</dbReference>
<evidence type="ECO:0000259" key="5">
    <source>
        <dbReference type="PROSITE" id="PS50865"/>
    </source>
</evidence>
<dbReference type="EMBL" id="CAKKNE010000002">
    <property type="protein sequence ID" value="CAH0369212.1"/>
    <property type="molecule type" value="Genomic_DNA"/>
</dbReference>
<sequence>MILTNCAACAAPLAHNAPRCIRCWTRYCDSTCQHDHWRRGHKQMCKKIHRGGNAEQYHADEKYKEAVAEAVEACADDTKGQTCFICTQALHWKTKEGLVRGCSCRGTAGFVHVSCLAEQAKILYAEAEENNLDENALNERWERWDTCSMCKQMYHGVVRCALGWACWKTYVGRPEGHWARCPAINQLGNGLSAANHYEDALAVREAELAMKRRIGASEESILVAQSNLANTYHDLDRFEEAVRLRRDVYSGTLKICGEDSRDSLIEANNYAASLVHLDSERFEEAKSLLRKEIPVARRTLGDSDRLTLKMRWNYAGALYKDDGATLDDFREAVTTLEDAGRIARRVFGGTHPLTEEFENGLQDAQAALTAHVSPEEWRAAARGVKIH</sequence>
<comment type="caution">
    <text evidence="6">The sequence shown here is derived from an EMBL/GenBank/DDBJ whole genome shotgun (WGS) entry which is preliminary data.</text>
</comment>
<evidence type="ECO:0000256" key="2">
    <source>
        <dbReference type="ARBA" id="ARBA00022771"/>
    </source>
</evidence>
<dbReference type="Proteomes" id="UP000789595">
    <property type="component" value="Unassembled WGS sequence"/>
</dbReference>
<keyword evidence="2 4" id="KW-0863">Zinc-finger</keyword>
<dbReference type="SUPFAM" id="SSF48452">
    <property type="entry name" value="TPR-like"/>
    <property type="match status" value="2"/>
</dbReference>
<dbReference type="GO" id="GO:0008270">
    <property type="term" value="F:zinc ion binding"/>
    <property type="evidence" value="ECO:0007669"/>
    <property type="project" value="UniProtKB-KW"/>
</dbReference>
<dbReference type="Pfam" id="PF12906">
    <property type="entry name" value="RINGv"/>
    <property type="match status" value="1"/>
</dbReference>
<feature type="domain" description="MYND-type" evidence="5">
    <location>
        <begin position="6"/>
        <end position="45"/>
    </location>
</feature>
<keyword evidence="7" id="KW-1185">Reference proteome</keyword>
<dbReference type="Gene3D" id="3.30.40.10">
    <property type="entry name" value="Zinc/RING finger domain, C3HC4 (zinc finger)"/>
    <property type="match status" value="1"/>
</dbReference>
<dbReference type="OrthoDB" id="1658288at2759"/>
<dbReference type="InterPro" id="IPR011990">
    <property type="entry name" value="TPR-like_helical_dom_sf"/>
</dbReference>
<dbReference type="Gene3D" id="1.25.40.10">
    <property type="entry name" value="Tetratricopeptide repeat domain"/>
    <property type="match status" value="1"/>
</dbReference>
<proteinExistence type="predicted"/>
<dbReference type="InterPro" id="IPR011016">
    <property type="entry name" value="Znf_RING-CH"/>
</dbReference>
<name>A0A8J2SLC9_9STRA</name>
<evidence type="ECO:0000256" key="1">
    <source>
        <dbReference type="ARBA" id="ARBA00022723"/>
    </source>
</evidence>
<evidence type="ECO:0000313" key="7">
    <source>
        <dbReference type="Proteomes" id="UP000789595"/>
    </source>
</evidence>
<evidence type="ECO:0000256" key="3">
    <source>
        <dbReference type="ARBA" id="ARBA00022833"/>
    </source>
</evidence>
<dbReference type="InterPro" id="IPR002893">
    <property type="entry name" value="Znf_MYND"/>
</dbReference>
<protein>
    <recommendedName>
        <fullName evidence="5">MYND-type domain-containing protein</fullName>
    </recommendedName>
</protein>
<dbReference type="SUPFAM" id="SSF144232">
    <property type="entry name" value="HIT/MYND zinc finger-like"/>
    <property type="match status" value="1"/>
</dbReference>
<dbReference type="Pfam" id="PF13374">
    <property type="entry name" value="TPR_10"/>
    <property type="match status" value="1"/>
</dbReference>
<accession>A0A8J2SLC9</accession>
<reference evidence="6" key="1">
    <citation type="submission" date="2021-11" db="EMBL/GenBank/DDBJ databases">
        <authorList>
            <consortium name="Genoscope - CEA"/>
            <person name="William W."/>
        </authorList>
    </citation>
    <scope>NUCLEOTIDE SEQUENCE</scope>
</reference>
<keyword evidence="3" id="KW-0862">Zinc</keyword>
<dbReference type="Gene3D" id="6.10.140.2220">
    <property type="match status" value="1"/>
</dbReference>
<evidence type="ECO:0000313" key="6">
    <source>
        <dbReference type="EMBL" id="CAH0369212.1"/>
    </source>
</evidence>
<organism evidence="6 7">
    <name type="scientific">Pelagomonas calceolata</name>
    <dbReference type="NCBI Taxonomy" id="35677"/>
    <lineage>
        <taxon>Eukaryota</taxon>
        <taxon>Sar</taxon>
        <taxon>Stramenopiles</taxon>
        <taxon>Ochrophyta</taxon>
        <taxon>Pelagophyceae</taxon>
        <taxon>Pelagomonadales</taxon>
        <taxon>Pelagomonadaceae</taxon>
        <taxon>Pelagomonas</taxon>
    </lineage>
</organism>
<keyword evidence="1" id="KW-0479">Metal-binding</keyword>
<evidence type="ECO:0000256" key="4">
    <source>
        <dbReference type="PROSITE-ProRule" id="PRU00134"/>
    </source>
</evidence>